<dbReference type="SUPFAM" id="SSF75304">
    <property type="entry name" value="Amidase signature (AS) enzymes"/>
    <property type="match status" value="1"/>
</dbReference>
<evidence type="ECO:0000259" key="1">
    <source>
        <dbReference type="Pfam" id="PF01425"/>
    </source>
</evidence>
<reference evidence="3" key="1">
    <citation type="submission" date="2023-07" db="EMBL/GenBank/DDBJ databases">
        <title>30 novel species of actinomycetes from the DSMZ collection.</title>
        <authorList>
            <person name="Nouioui I."/>
        </authorList>
    </citation>
    <scope>NUCLEOTIDE SEQUENCE [LARGE SCALE GENOMIC DNA]</scope>
    <source>
        <strain evidence="3">DSM 44399</strain>
    </source>
</reference>
<name>A0ABU2JA79_9ACTN</name>
<keyword evidence="3" id="KW-1185">Reference proteome</keyword>
<dbReference type="Pfam" id="PF01425">
    <property type="entry name" value="Amidase"/>
    <property type="match status" value="1"/>
</dbReference>
<dbReference type="Gene3D" id="3.90.1300.10">
    <property type="entry name" value="Amidase signature (AS) domain"/>
    <property type="match status" value="1"/>
</dbReference>
<dbReference type="PANTHER" id="PTHR42678">
    <property type="entry name" value="AMIDASE"/>
    <property type="match status" value="1"/>
</dbReference>
<evidence type="ECO:0000313" key="2">
    <source>
        <dbReference type="EMBL" id="MDT0261897.1"/>
    </source>
</evidence>
<accession>A0ABU2JA79</accession>
<dbReference type="EMBL" id="JAVREH010000011">
    <property type="protein sequence ID" value="MDT0261897.1"/>
    <property type="molecule type" value="Genomic_DNA"/>
</dbReference>
<feature type="domain" description="Amidase" evidence="1">
    <location>
        <begin position="26"/>
        <end position="453"/>
    </location>
</feature>
<evidence type="ECO:0000313" key="3">
    <source>
        <dbReference type="Proteomes" id="UP001183176"/>
    </source>
</evidence>
<dbReference type="Proteomes" id="UP001183176">
    <property type="component" value="Unassembled WGS sequence"/>
</dbReference>
<dbReference type="RefSeq" id="WP_311423049.1">
    <property type="nucleotide sequence ID" value="NZ_JAVREH010000011.1"/>
</dbReference>
<organism evidence="2 3">
    <name type="scientific">Jatrophihabitans lederbergiae</name>
    <dbReference type="NCBI Taxonomy" id="3075547"/>
    <lineage>
        <taxon>Bacteria</taxon>
        <taxon>Bacillati</taxon>
        <taxon>Actinomycetota</taxon>
        <taxon>Actinomycetes</taxon>
        <taxon>Jatrophihabitantales</taxon>
        <taxon>Jatrophihabitantaceae</taxon>
        <taxon>Jatrophihabitans</taxon>
    </lineage>
</organism>
<proteinExistence type="predicted"/>
<dbReference type="InterPro" id="IPR036928">
    <property type="entry name" value="AS_sf"/>
</dbReference>
<dbReference type="InterPro" id="IPR023631">
    <property type="entry name" value="Amidase_dom"/>
</dbReference>
<gene>
    <name evidence="2" type="ORF">RM423_10865</name>
</gene>
<dbReference type="PANTHER" id="PTHR42678:SF34">
    <property type="entry name" value="OS04G0183300 PROTEIN"/>
    <property type="match status" value="1"/>
</dbReference>
<sequence>MTPPTEFTAAEARRLLDSGAASARELADFYLARIERLNPELCAVIAVDVEGARAAAAASDARRPDGKSLGELDGVPILIKDNIEAVGLPGTAGSRALLGSPPTADAPLVTALRDSGLVVLGSTNLSEWANFRSTTSTSGWSAVGGQTRNAFDTGRNTSGSSSGSGVAAAAGLAPLTIGTETDGSIVSPAGVCGVVGFKPTRGSVPGTGIVPISSQQDVAGPMTRSVADAASLYAVMSGQPSAGSVAPSGLGDRPIAVWRPAGLVGDVAAVFDAAVARLADAGCSLRETQGALASPFQDAEFDALVAEFSVQLPAYLAGRQGAHPRDWDELLAFNRADDVELSRFSDEIFQLCRDTAAAGGTDTDKYRKAREDANASCARALESVLADCDFAIAPTNAPAWPIGYGELEEPGLLTSSLCAVTGAPSISLPAGLVDGLPIGISVLARRGQDQQLLGFAAAFEALLPDQRYPYS</sequence>
<protein>
    <submittedName>
        <fullName evidence="2">Amidase family protein</fullName>
    </submittedName>
</protein>
<comment type="caution">
    <text evidence="2">The sequence shown here is derived from an EMBL/GenBank/DDBJ whole genome shotgun (WGS) entry which is preliminary data.</text>
</comment>